<proteinExistence type="predicted"/>
<dbReference type="SUPFAM" id="SSF57850">
    <property type="entry name" value="RING/U-box"/>
    <property type="match status" value="1"/>
</dbReference>
<dbReference type="GO" id="GO:0008270">
    <property type="term" value="F:zinc ion binding"/>
    <property type="evidence" value="ECO:0007669"/>
    <property type="project" value="UniProtKB-KW"/>
</dbReference>
<feature type="compositionally biased region" description="Polar residues" evidence="5">
    <location>
        <begin position="569"/>
        <end position="578"/>
    </location>
</feature>
<feature type="compositionally biased region" description="Acidic residues" evidence="5">
    <location>
        <begin position="285"/>
        <end position="295"/>
    </location>
</feature>
<evidence type="ECO:0000313" key="8">
    <source>
        <dbReference type="Proteomes" id="UP001221142"/>
    </source>
</evidence>
<dbReference type="PANTHER" id="PTHR25462">
    <property type="entry name" value="BONUS, ISOFORM C-RELATED"/>
    <property type="match status" value="1"/>
</dbReference>
<dbReference type="PROSITE" id="PS00518">
    <property type="entry name" value="ZF_RING_1"/>
    <property type="match status" value="1"/>
</dbReference>
<dbReference type="PROSITE" id="PS50089">
    <property type="entry name" value="ZF_RING_2"/>
    <property type="match status" value="1"/>
</dbReference>
<evidence type="ECO:0000313" key="7">
    <source>
        <dbReference type="EMBL" id="KAJ7614376.1"/>
    </source>
</evidence>
<dbReference type="InterPro" id="IPR047153">
    <property type="entry name" value="TRIM45/56/19-like"/>
</dbReference>
<evidence type="ECO:0000256" key="3">
    <source>
        <dbReference type="ARBA" id="ARBA00022833"/>
    </source>
</evidence>
<dbReference type="InterPro" id="IPR013083">
    <property type="entry name" value="Znf_RING/FYVE/PHD"/>
</dbReference>
<feature type="region of interest" description="Disordered" evidence="5">
    <location>
        <begin position="211"/>
        <end position="239"/>
    </location>
</feature>
<keyword evidence="3" id="KW-0862">Zinc</keyword>
<dbReference type="EMBL" id="JARKIF010000026">
    <property type="protein sequence ID" value="KAJ7614376.1"/>
    <property type="molecule type" value="Genomic_DNA"/>
</dbReference>
<keyword evidence="8" id="KW-1185">Reference proteome</keyword>
<keyword evidence="2 4" id="KW-0863">Zinc-finger</keyword>
<dbReference type="InterPro" id="IPR001841">
    <property type="entry name" value="Znf_RING"/>
</dbReference>
<feature type="region of interest" description="Disordered" evidence="5">
    <location>
        <begin position="256"/>
        <end position="299"/>
    </location>
</feature>
<dbReference type="InterPro" id="IPR017907">
    <property type="entry name" value="Znf_RING_CS"/>
</dbReference>
<comment type="caution">
    <text evidence="7">The sequence shown here is derived from an EMBL/GenBank/DDBJ whole genome shotgun (WGS) entry which is preliminary data.</text>
</comment>
<evidence type="ECO:0000259" key="6">
    <source>
        <dbReference type="PROSITE" id="PS50089"/>
    </source>
</evidence>
<sequence length="591" mass="64697">MSDLECSICCEEFTEPVALPCGHVFCAACVRRKAAPAFDTESSSEGAVCPTCGSAYPVPRDLLGAVDRAVIPPYLRAHFLPPVRPLFFEERSGKVDDSAAPGRSLLTPAATDVDVRSDTASESPSASFSSSLPPTTTNPESSTSTALAALHLACATWRRRAETHAAGNARLLLFARKARDCAIRMRTERDEARNECVLLRRLMGEILEGGERGAQPVESGEGAGLLLSPSPFAPVRDRSTSAASVRAELPMFLQQSQEASGDVHGENEVLGPPMKRRRVGHESENEKEEEEEDDVSWLPSLNSWSGGPARFQGQEHRSFRRMWMTTFGRTFGQTRPHSAALFFFIPTFIRLKWPTIAARASCTARAPSCPPPPPRALRFIPPPARTSHPSSLPFWESSLQRSPSSPSWFPSGLVPGRANYCCVPSPRSLHRLSPPFHVMITLKPDAVVSMPSVHVLVCEDGKVAKKKDIWRAQGRLHEDVAGHSSATSLRPRPSPKTPSRRCGILVLLHRSRLLHLPVTSATMGFDDHARGSVGRMISRIRKEFLEVLHEEQRVTEVGYCASDGASLDEGSSSASERQPQIWLVPENDKLS</sequence>
<feature type="region of interest" description="Disordered" evidence="5">
    <location>
        <begin position="94"/>
        <end position="143"/>
    </location>
</feature>
<dbReference type="Proteomes" id="UP001221142">
    <property type="component" value="Unassembled WGS sequence"/>
</dbReference>
<dbReference type="AlphaFoldDB" id="A0AAD7BA11"/>
<feature type="compositionally biased region" description="Low complexity" evidence="5">
    <location>
        <begin position="120"/>
        <end position="143"/>
    </location>
</feature>
<keyword evidence="1" id="KW-0479">Metal-binding</keyword>
<gene>
    <name evidence="7" type="ORF">FB45DRAFT_1110067</name>
</gene>
<accession>A0AAD7BA11</accession>
<dbReference type="PANTHER" id="PTHR25462:SF296">
    <property type="entry name" value="MEIOTIC P26, ISOFORM F"/>
    <property type="match status" value="1"/>
</dbReference>
<evidence type="ECO:0000256" key="2">
    <source>
        <dbReference type="ARBA" id="ARBA00022771"/>
    </source>
</evidence>
<feature type="domain" description="RING-type" evidence="6">
    <location>
        <begin position="6"/>
        <end position="52"/>
    </location>
</feature>
<evidence type="ECO:0000256" key="4">
    <source>
        <dbReference type="PROSITE-ProRule" id="PRU00175"/>
    </source>
</evidence>
<protein>
    <recommendedName>
        <fullName evidence="6">RING-type domain-containing protein</fullName>
    </recommendedName>
</protein>
<dbReference type="InterPro" id="IPR027370">
    <property type="entry name" value="Znf-RING_euk"/>
</dbReference>
<evidence type="ECO:0000256" key="5">
    <source>
        <dbReference type="SAM" id="MobiDB-lite"/>
    </source>
</evidence>
<feature type="region of interest" description="Disordered" evidence="5">
    <location>
        <begin position="565"/>
        <end position="591"/>
    </location>
</feature>
<reference evidence="7" key="1">
    <citation type="submission" date="2023-03" db="EMBL/GenBank/DDBJ databases">
        <title>Massive genome expansion in bonnet fungi (Mycena s.s.) driven by repeated elements and novel gene families across ecological guilds.</title>
        <authorList>
            <consortium name="Lawrence Berkeley National Laboratory"/>
            <person name="Harder C.B."/>
            <person name="Miyauchi S."/>
            <person name="Viragh M."/>
            <person name="Kuo A."/>
            <person name="Thoen E."/>
            <person name="Andreopoulos B."/>
            <person name="Lu D."/>
            <person name="Skrede I."/>
            <person name="Drula E."/>
            <person name="Henrissat B."/>
            <person name="Morin E."/>
            <person name="Kohler A."/>
            <person name="Barry K."/>
            <person name="LaButti K."/>
            <person name="Morin E."/>
            <person name="Salamov A."/>
            <person name="Lipzen A."/>
            <person name="Mereny Z."/>
            <person name="Hegedus B."/>
            <person name="Baldrian P."/>
            <person name="Stursova M."/>
            <person name="Weitz H."/>
            <person name="Taylor A."/>
            <person name="Grigoriev I.V."/>
            <person name="Nagy L.G."/>
            <person name="Martin F."/>
            <person name="Kauserud H."/>
        </authorList>
    </citation>
    <scope>NUCLEOTIDE SEQUENCE</scope>
    <source>
        <strain evidence="7">9284</strain>
    </source>
</reference>
<evidence type="ECO:0000256" key="1">
    <source>
        <dbReference type="ARBA" id="ARBA00022723"/>
    </source>
</evidence>
<dbReference type="Gene3D" id="3.30.40.10">
    <property type="entry name" value="Zinc/RING finger domain, C3HC4 (zinc finger)"/>
    <property type="match status" value="1"/>
</dbReference>
<dbReference type="SMART" id="SM00184">
    <property type="entry name" value="RING"/>
    <property type="match status" value="1"/>
</dbReference>
<name>A0AAD7BA11_9AGAR</name>
<organism evidence="7 8">
    <name type="scientific">Roridomyces roridus</name>
    <dbReference type="NCBI Taxonomy" id="1738132"/>
    <lineage>
        <taxon>Eukaryota</taxon>
        <taxon>Fungi</taxon>
        <taxon>Dikarya</taxon>
        <taxon>Basidiomycota</taxon>
        <taxon>Agaricomycotina</taxon>
        <taxon>Agaricomycetes</taxon>
        <taxon>Agaricomycetidae</taxon>
        <taxon>Agaricales</taxon>
        <taxon>Marasmiineae</taxon>
        <taxon>Mycenaceae</taxon>
        <taxon>Roridomyces</taxon>
    </lineage>
</organism>
<dbReference type="Pfam" id="PF13445">
    <property type="entry name" value="zf-RING_UBOX"/>
    <property type="match status" value="1"/>
</dbReference>